<dbReference type="PANTHER" id="PTHR21310">
    <property type="entry name" value="AMINOGLYCOSIDE PHOSPHOTRANSFERASE-RELATED-RELATED"/>
    <property type="match status" value="1"/>
</dbReference>
<keyword evidence="2" id="KW-0808">Transferase</keyword>
<protein>
    <submittedName>
        <fullName evidence="2">Aminoglycoside 3'-phosphotransferase</fullName>
    </submittedName>
</protein>
<name>A0A175VTU7_9PEZI</name>
<reference evidence="2" key="1">
    <citation type="submission" date="2015-06" db="EMBL/GenBank/DDBJ databases">
        <authorList>
            <person name="Hoefler B.C."/>
            <person name="Straight P.D."/>
        </authorList>
    </citation>
    <scope>NUCLEOTIDE SEQUENCE [LARGE SCALE GENOMIC DNA]</scope>
    <source>
        <strain evidence="2">Mm55</strain>
    </source>
</reference>
<dbReference type="EMBL" id="LCTW02000004">
    <property type="protein sequence ID" value="KXX83020.1"/>
    <property type="molecule type" value="Genomic_DNA"/>
</dbReference>
<proteinExistence type="predicted"/>
<reference evidence="4" key="2">
    <citation type="submission" date="2015-06" db="EMBL/GenBank/DDBJ databases">
        <authorList>
            <person name="van de Sande W.W.J."/>
        </authorList>
    </citation>
    <scope>NUCLEOTIDE SEQUENCE [LARGE SCALE GENOMIC DNA]</scope>
    <source>
        <strain evidence="4">mm55</strain>
    </source>
</reference>
<feature type="domain" description="Aminoglycoside phosphotransferase" evidence="1">
    <location>
        <begin position="33"/>
        <end position="209"/>
    </location>
</feature>
<dbReference type="SUPFAM" id="SSF56112">
    <property type="entry name" value="Protein kinase-like (PK-like)"/>
    <property type="match status" value="1"/>
</dbReference>
<dbReference type="InterPro" id="IPR002575">
    <property type="entry name" value="Aminoglycoside_PTrfase"/>
</dbReference>
<dbReference type="VEuPathDB" id="FungiDB:MMYC01_200457"/>
<organism evidence="2 4">
    <name type="scientific">Madurella mycetomatis</name>
    <dbReference type="NCBI Taxonomy" id="100816"/>
    <lineage>
        <taxon>Eukaryota</taxon>
        <taxon>Fungi</taxon>
        <taxon>Dikarya</taxon>
        <taxon>Ascomycota</taxon>
        <taxon>Pezizomycotina</taxon>
        <taxon>Sordariomycetes</taxon>
        <taxon>Sordariomycetidae</taxon>
        <taxon>Sordariales</taxon>
        <taxon>Sordariales incertae sedis</taxon>
        <taxon>Madurella</taxon>
    </lineage>
</organism>
<dbReference type="EMBL" id="LCTW02000351">
    <property type="protein sequence ID" value="KXX74450.1"/>
    <property type="molecule type" value="Genomic_DNA"/>
</dbReference>
<dbReference type="InterPro" id="IPR051678">
    <property type="entry name" value="AGP_Transferase"/>
</dbReference>
<dbReference type="OrthoDB" id="2906425at2759"/>
<dbReference type="Proteomes" id="UP000078237">
    <property type="component" value="Unassembled WGS sequence"/>
</dbReference>
<evidence type="ECO:0000313" key="4">
    <source>
        <dbReference type="Proteomes" id="UP000078237"/>
    </source>
</evidence>
<comment type="caution">
    <text evidence="2">The sequence shown here is derived from an EMBL/GenBank/DDBJ whole genome shotgun (WGS) entry which is preliminary data.</text>
</comment>
<dbReference type="PANTHER" id="PTHR21310:SF15">
    <property type="entry name" value="AMINOGLYCOSIDE PHOSPHOTRANSFERASE DOMAIN-CONTAINING PROTEIN"/>
    <property type="match status" value="1"/>
</dbReference>
<keyword evidence="4" id="KW-1185">Reference proteome</keyword>
<evidence type="ECO:0000259" key="1">
    <source>
        <dbReference type="Pfam" id="PF01636"/>
    </source>
</evidence>
<dbReference type="InterPro" id="IPR011009">
    <property type="entry name" value="Kinase-like_dom_sf"/>
</dbReference>
<accession>A0A175VTU7</accession>
<dbReference type="VEuPathDB" id="FungiDB:MMYC01_208607"/>
<sequence>MIDVNTTFKAPRTLRVVNRLTFDGPDIVRRQGPSWRLAREVEAMDYVRRNTSIPIPAIIEVNCNAAYDKEQGWILMKRLPGVELGVVWPNMSEKARSETIRQLKSYFDQLHQLRPPGAGWIGSCSGGPAYDHRLDNRSGCGTFSTVSEFHDFLVAPVKQCPRPEWASKYRTRLPDSHDVRFAHADFSWENILLDPETGTVHGILDWEMAWFWLAWWEYRKALFGARSQLWWRQILKEIMTEYVEETEVDMDLEMF</sequence>
<dbReference type="AlphaFoldDB" id="A0A175VTU7"/>
<dbReference type="Gene3D" id="3.90.1200.10">
    <property type="match status" value="1"/>
</dbReference>
<reference evidence="2 4" key="3">
    <citation type="submission" date="2016-01" db="EMBL/GenBank/DDBJ databases">
        <title>Madurella mycetomatis genome sequencing.</title>
        <authorList>
            <person name="Van De Sande W."/>
        </authorList>
    </citation>
    <scope>NUCLEOTIDE SEQUENCE [LARGE SCALE GENOMIC DNA]</scope>
    <source>
        <strain evidence="4">mm55</strain>
        <strain evidence="2">Mm55</strain>
    </source>
</reference>
<gene>
    <name evidence="3" type="ORF">MMYC01_200457</name>
    <name evidence="2" type="ORF">MMYC01_208607</name>
</gene>
<dbReference type="GO" id="GO:0016740">
    <property type="term" value="F:transferase activity"/>
    <property type="evidence" value="ECO:0007669"/>
    <property type="project" value="UniProtKB-KW"/>
</dbReference>
<dbReference type="Pfam" id="PF01636">
    <property type="entry name" value="APH"/>
    <property type="match status" value="1"/>
</dbReference>
<evidence type="ECO:0000313" key="3">
    <source>
        <dbReference type="EMBL" id="KXX83020.1"/>
    </source>
</evidence>
<dbReference type="STRING" id="100816.A0A175VTU7"/>
<evidence type="ECO:0000313" key="2">
    <source>
        <dbReference type="EMBL" id="KXX74450.1"/>
    </source>
</evidence>